<dbReference type="SUPFAM" id="SSF49299">
    <property type="entry name" value="PKD domain"/>
    <property type="match status" value="1"/>
</dbReference>
<name>A0A915HKQ1_ROMCU</name>
<dbReference type="AlphaFoldDB" id="A0A915HKQ1"/>
<accession>A0A915HKQ1</accession>
<dbReference type="GO" id="GO:0001764">
    <property type="term" value="P:neuron migration"/>
    <property type="evidence" value="ECO:0007669"/>
    <property type="project" value="TreeGrafter"/>
</dbReference>
<proteinExistence type="predicted"/>
<dbReference type="Gene3D" id="2.60.40.10">
    <property type="entry name" value="Immunoglobulins"/>
    <property type="match status" value="1"/>
</dbReference>
<sequence>MVNSDKSIMTALDLIKGIYKYQLNVTDDQGLWSSDNVTILVEESHNLPPVARASDSMVILPQQVAYLNGSASSDDAGIVSWLWTLMDESPGGLMIFEGDREKSILPIANLLEGLYKFNLTVCDKQKLCDFKIVNLNVSRGPMESESVEIIIETNFRNFIVKKQAKFVNQLETFLASNPNWDEVKVHITRLKPNFHGSSILINFYCQLIKATTTEEKSIQLLSARSIVDYMDERLNDFQLLCDYKILNFNTKYCKNRCSGRGYCDNMTKMCHCNSFWMPNFIKARNSRRTNCDWSILYFLVVVVMFCFLLLVVVAYFIYSMRKQGSTLYNSWSKNRRYKTLNGVFPTTKTRSKHKSRLNGYKDVLNSDSESLLSSEEEVIYDKFQTKKEERAIPTDDIPLNSLPT</sequence>
<dbReference type="PANTHER" id="PTHR46182:SF2">
    <property type="entry name" value="FI19480P1"/>
    <property type="match status" value="1"/>
</dbReference>
<dbReference type="InterPro" id="IPR035986">
    <property type="entry name" value="PKD_dom_sf"/>
</dbReference>
<dbReference type="WBParaSite" id="nRc.2.0.1.t02548-RA">
    <property type="protein sequence ID" value="nRc.2.0.1.t02548-RA"/>
    <property type="gene ID" value="nRc.2.0.1.g02548"/>
</dbReference>
<dbReference type="Pfam" id="PF22352">
    <property type="entry name" value="K319L-like_PKD"/>
    <property type="match status" value="1"/>
</dbReference>
<organism evidence="2 3">
    <name type="scientific">Romanomermis culicivorax</name>
    <name type="common">Nematode worm</name>
    <dbReference type="NCBI Taxonomy" id="13658"/>
    <lineage>
        <taxon>Eukaryota</taxon>
        <taxon>Metazoa</taxon>
        <taxon>Ecdysozoa</taxon>
        <taxon>Nematoda</taxon>
        <taxon>Enoplea</taxon>
        <taxon>Dorylaimia</taxon>
        <taxon>Mermithida</taxon>
        <taxon>Mermithoidea</taxon>
        <taxon>Mermithidae</taxon>
        <taxon>Romanomermis</taxon>
    </lineage>
</organism>
<dbReference type="PANTHER" id="PTHR46182">
    <property type="entry name" value="FI19480P1"/>
    <property type="match status" value="1"/>
</dbReference>
<feature type="transmembrane region" description="Helical" evidence="1">
    <location>
        <begin position="295"/>
        <end position="318"/>
    </location>
</feature>
<reference evidence="3" key="1">
    <citation type="submission" date="2022-11" db="UniProtKB">
        <authorList>
            <consortium name="WormBaseParasite"/>
        </authorList>
    </citation>
    <scope>IDENTIFICATION</scope>
</reference>
<evidence type="ECO:0000313" key="2">
    <source>
        <dbReference type="Proteomes" id="UP000887565"/>
    </source>
</evidence>
<dbReference type="GO" id="GO:0031410">
    <property type="term" value="C:cytoplasmic vesicle"/>
    <property type="evidence" value="ECO:0007669"/>
    <property type="project" value="TreeGrafter"/>
</dbReference>
<dbReference type="OMA" id="CSPLWME"/>
<evidence type="ECO:0000313" key="3">
    <source>
        <dbReference type="WBParaSite" id="nRc.2.0.1.t02548-RA"/>
    </source>
</evidence>
<keyword evidence="2" id="KW-1185">Reference proteome</keyword>
<evidence type="ECO:0000256" key="1">
    <source>
        <dbReference type="SAM" id="Phobius"/>
    </source>
</evidence>
<protein>
    <submittedName>
        <fullName evidence="3">Uncharacterized protein</fullName>
    </submittedName>
</protein>
<dbReference type="Proteomes" id="UP000887565">
    <property type="component" value="Unplaced"/>
</dbReference>
<keyword evidence="1" id="KW-0812">Transmembrane</keyword>
<dbReference type="InterPro" id="IPR029865">
    <property type="entry name" value="KIAA0319-like"/>
</dbReference>
<dbReference type="InterPro" id="IPR013783">
    <property type="entry name" value="Ig-like_fold"/>
</dbReference>
<dbReference type="GO" id="GO:0016020">
    <property type="term" value="C:membrane"/>
    <property type="evidence" value="ECO:0007669"/>
    <property type="project" value="TreeGrafter"/>
</dbReference>
<dbReference type="CDD" id="cd00146">
    <property type="entry name" value="PKD"/>
    <property type="match status" value="1"/>
</dbReference>
<keyword evidence="1" id="KW-1133">Transmembrane helix</keyword>
<keyword evidence="1" id="KW-0472">Membrane</keyword>